<evidence type="ECO:0000256" key="12">
    <source>
        <dbReference type="ARBA" id="ARBA00023136"/>
    </source>
</evidence>
<keyword evidence="4 13" id="KW-0812">Transmembrane</keyword>
<dbReference type="PANTHER" id="PTHR47354:SF8">
    <property type="entry name" value="1,2-PHENYLACETYL-COA EPOXIDASE, SUBUNIT E"/>
    <property type="match status" value="1"/>
</dbReference>
<evidence type="ECO:0000256" key="5">
    <source>
        <dbReference type="ARBA" id="ARBA00022714"/>
    </source>
</evidence>
<dbReference type="SUPFAM" id="SSF52343">
    <property type="entry name" value="Ferredoxin reductase-like, C-terminal NADP-linked domain"/>
    <property type="match status" value="1"/>
</dbReference>
<keyword evidence="11" id="KW-0411">Iron-sulfur</keyword>
<evidence type="ECO:0000256" key="4">
    <source>
        <dbReference type="ARBA" id="ARBA00022692"/>
    </source>
</evidence>
<feature type="transmembrane region" description="Helical" evidence="13">
    <location>
        <begin position="135"/>
        <end position="155"/>
    </location>
</feature>
<evidence type="ECO:0000256" key="3">
    <source>
        <dbReference type="ARBA" id="ARBA00022630"/>
    </source>
</evidence>
<dbReference type="InterPro" id="IPR050415">
    <property type="entry name" value="MRET"/>
</dbReference>
<evidence type="ECO:0000256" key="13">
    <source>
        <dbReference type="SAM" id="Phobius"/>
    </source>
</evidence>
<dbReference type="Gene3D" id="2.40.30.10">
    <property type="entry name" value="Translation factors"/>
    <property type="match status" value="1"/>
</dbReference>
<evidence type="ECO:0000313" key="15">
    <source>
        <dbReference type="EMBL" id="SFK75632.1"/>
    </source>
</evidence>
<dbReference type="SUPFAM" id="SSF63380">
    <property type="entry name" value="Riboflavin synthase domain-like"/>
    <property type="match status" value="1"/>
</dbReference>
<name>A0A1I4C3G4_9RHOB</name>
<comment type="cofactor">
    <cofactor evidence="1">
        <name>FAD</name>
        <dbReference type="ChEBI" id="CHEBI:57692"/>
    </cofactor>
</comment>
<dbReference type="Proteomes" id="UP000198851">
    <property type="component" value="Unassembled WGS sequence"/>
</dbReference>
<dbReference type="PRINTS" id="PR00409">
    <property type="entry name" value="PHDIOXRDTASE"/>
</dbReference>
<evidence type="ECO:0000259" key="14">
    <source>
        <dbReference type="PROSITE" id="PS51384"/>
    </source>
</evidence>
<dbReference type="Pfam" id="PF01794">
    <property type="entry name" value="Ferric_reduct"/>
    <property type="match status" value="1"/>
</dbReference>
<evidence type="ECO:0000256" key="9">
    <source>
        <dbReference type="ARBA" id="ARBA00023002"/>
    </source>
</evidence>
<proteinExistence type="predicted"/>
<gene>
    <name evidence="15" type="ORF">SAMN04488036_10235</name>
</gene>
<keyword evidence="7" id="KW-0274">FAD</keyword>
<organism evidence="15 16">
    <name type="scientific">Shimia haliotis</name>
    <dbReference type="NCBI Taxonomy" id="1280847"/>
    <lineage>
        <taxon>Bacteria</taxon>
        <taxon>Pseudomonadati</taxon>
        <taxon>Pseudomonadota</taxon>
        <taxon>Alphaproteobacteria</taxon>
        <taxon>Rhodobacterales</taxon>
        <taxon>Roseobacteraceae</taxon>
    </lineage>
</organism>
<evidence type="ECO:0000256" key="7">
    <source>
        <dbReference type="ARBA" id="ARBA00022827"/>
    </source>
</evidence>
<accession>A0A1I4C3G4</accession>
<keyword evidence="12 13" id="KW-0472">Membrane</keyword>
<reference evidence="16" key="1">
    <citation type="submission" date="2016-10" db="EMBL/GenBank/DDBJ databases">
        <authorList>
            <person name="Varghese N."/>
            <person name="Submissions S."/>
        </authorList>
    </citation>
    <scope>NUCLEOTIDE SEQUENCE [LARGE SCALE GENOMIC DNA]</scope>
    <source>
        <strain evidence="16">DSM 28453</strain>
    </source>
</reference>
<dbReference type="InterPro" id="IPR017927">
    <property type="entry name" value="FAD-bd_FR_type"/>
</dbReference>
<sequence>MKSRALLAAAFVLSHIALVAPFVPLANILPAGLGALAISSMSLSLILAARWRLIDRLTGGPDKSYGLHRYLGFFALFGTLGHWALASSVGSGVLPSLAESGEDVGTIAAFGLIGMTAAALARALPYHIWKMSHMLMGPVFLLAVYHTFFVASPLALGAVPWVVLAVMSGLGGIAWVQTLMRKRSPTRLMTVEKINSFSGGIDVTLRSSSALPAFHAGQFATLAKNEAGAEAHPFTIAGGDAHTRRFVIRAAGDWTKTLVSSAQPGTQLRVGRGEGRFLPQTTAKRRQQLWVAGGVGITPFLAALETMTPDDKAPVTLIYCIRSEDSAGALKDIETHANRLPQLDLIVLSADSGDTLTTERLSSILTGIPKSAHAYLCGPEGLKTLVTEAWEITGMTGRIHSERFDFRGAYGLSDLMTIGERLVKWGQNVAFKVGRNANAPAGS</sequence>
<evidence type="ECO:0000256" key="11">
    <source>
        <dbReference type="ARBA" id="ARBA00023014"/>
    </source>
</evidence>
<feature type="transmembrane region" description="Helical" evidence="13">
    <location>
        <begin position="161"/>
        <end position="180"/>
    </location>
</feature>
<keyword evidence="10" id="KW-0408">Iron</keyword>
<dbReference type="EMBL" id="FOSZ01000002">
    <property type="protein sequence ID" value="SFK75632.1"/>
    <property type="molecule type" value="Genomic_DNA"/>
</dbReference>
<evidence type="ECO:0000256" key="8">
    <source>
        <dbReference type="ARBA" id="ARBA00022989"/>
    </source>
</evidence>
<dbReference type="GO" id="GO:0046872">
    <property type="term" value="F:metal ion binding"/>
    <property type="evidence" value="ECO:0007669"/>
    <property type="project" value="UniProtKB-KW"/>
</dbReference>
<protein>
    <submittedName>
        <fullName evidence="15">Predicted ferric reductase</fullName>
    </submittedName>
</protein>
<evidence type="ECO:0000256" key="2">
    <source>
        <dbReference type="ARBA" id="ARBA00004141"/>
    </source>
</evidence>
<dbReference type="AlphaFoldDB" id="A0A1I4C3G4"/>
<dbReference type="InterPro" id="IPR039261">
    <property type="entry name" value="FNR_nucleotide-bd"/>
</dbReference>
<dbReference type="STRING" id="1280847.SAMN04488036_10235"/>
<keyword evidence="16" id="KW-1185">Reference proteome</keyword>
<dbReference type="RefSeq" id="WP_093321479.1">
    <property type="nucleotide sequence ID" value="NZ_FOSZ01000002.1"/>
</dbReference>
<comment type="subcellular location">
    <subcellularLocation>
        <location evidence="2">Membrane</location>
        <topology evidence="2">Multi-pass membrane protein</topology>
    </subcellularLocation>
</comment>
<evidence type="ECO:0000256" key="6">
    <source>
        <dbReference type="ARBA" id="ARBA00022723"/>
    </source>
</evidence>
<feature type="transmembrane region" description="Helical" evidence="13">
    <location>
        <begin position="70"/>
        <end position="98"/>
    </location>
</feature>
<dbReference type="OrthoDB" id="9792185at2"/>
<dbReference type="InterPro" id="IPR013130">
    <property type="entry name" value="Fe3_Rdtase_TM_dom"/>
</dbReference>
<evidence type="ECO:0000256" key="1">
    <source>
        <dbReference type="ARBA" id="ARBA00001974"/>
    </source>
</evidence>
<keyword evidence="8 13" id="KW-1133">Transmembrane helix</keyword>
<dbReference type="InterPro" id="IPR017938">
    <property type="entry name" value="Riboflavin_synthase-like_b-brl"/>
</dbReference>
<dbReference type="PANTHER" id="PTHR47354">
    <property type="entry name" value="NADH OXIDOREDUCTASE HCR"/>
    <property type="match status" value="1"/>
</dbReference>
<dbReference type="GO" id="GO:0016491">
    <property type="term" value="F:oxidoreductase activity"/>
    <property type="evidence" value="ECO:0007669"/>
    <property type="project" value="UniProtKB-KW"/>
</dbReference>
<dbReference type="GO" id="GO:0050660">
    <property type="term" value="F:flavin adenine dinucleotide binding"/>
    <property type="evidence" value="ECO:0007669"/>
    <property type="project" value="TreeGrafter"/>
</dbReference>
<dbReference type="PROSITE" id="PS51384">
    <property type="entry name" value="FAD_FR"/>
    <property type="match status" value="1"/>
</dbReference>
<dbReference type="Pfam" id="PF00175">
    <property type="entry name" value="NAD_binding_1"/>
    <property type="match status" value="1"/>
</dbReference>
<dbReference type="InterPro" id="IPR001433">
    <property type="entry name" value="OxRdtase_FAD/NAD-bd"/>
</dbReference>
<keyword evidence="6" id="KW-0479">Metal-binding</keyword>
<dbReference type="GO" id="GO:0016020">
    <property type="term" value="C:membrane"/>
    <property type="evidence" value="ECO:0007669"/>
    <property type="project" value="UniProtKB-SubCell"/>
</dbReference>
<feature type="domain" description="FAD-binding FR-type" evidence="14">
    <location>
        <begin position="181"/>
        <end position="280"/>
    </location>
</feature>
<feature type="transmembrane region" description="Helical" evidence="13">
    <location>
        <begin position="104"/>
        <end position="123"/>
    </location>
</feature>
<keyword evidence="5" id="KW-0001">2Fe-2S</keyword>
<dbReference type="Gene3D" id="3.40.50.80">
    <property type="entry name" value="Nucleotide-binding domain of ferredoxin-NADP reductase (FNR) module"/>
    <property type="match status" value="1"/>
</dbReference>
<evidence type="ECO:0000313" key="16">
    <source>
        <dbReference type="Proteomes" id="UP000198851"/>
    </source>
</evidence>
<evidence type="ECO:0000256" key="10">
    <source>
        <dbReference type="ARBA" id="ARBA00023004"/>
    </source>
</evidence>
<feature type="transmembrane region" description="Helical" evidence="13">
    <location>
        <begin position="29"/>
        <end position="49"/>
    </location>
</feature>
<keyword evidence="9" id="KW-0560">Oxidoreductase</keyword>
<keyword evidence="3" id="KW-0285">Flavoprotein</keyword>
<dbReference type="GO" id="GO:0051537">
    <property type="term" value="F:2 iron, 2 sulfur cluster binding"/>
    <property type="evidence" value="ECO:0007669"/>
    <property type="project" value="UniProtKB-KW"/>
</dbReference>